<dbReference type="Proteomes" id="UP001597068">
    <property type="component" value="Unassembled WGS sequence"/>
</dbReference>
<dbReference type="Pfam" id="PF00440">
    <property type="entry name" value="TetR_N"/>
    <property type="match status" value="1"/>
</dbReference>
<proteinExistence type="predicted"/>
<evidence type="ECO:0000256" key="1">
    <source>
        <dbReference type="ARBA" id="ARBA00023125"/>
    </source>
</evidence>
<dbReference type="InterPro" id="IPR009057">
    <property type="entry name" value="Homeodomain-like_sf"/>
</dbReference>
<sequence length="215" mass="23215">MPIDLPRPGTEDPSRRRSPVDLPVVGEVAAVRADAVRNRSVLLEAAHRLVDRHGAADVTMDEVAREAGVGKGTVFRRFGSRAGLMRSLLDHSEAEMQRAFLSGPPPLGPGAPPRERLAAYGRARLAMVCAHLDILIEADGAAGILRLDHPARRVSAIHVQSLLVEMGFTPPATATREAVLAPLDPAVVAFMVRREGLPLEQIVGQYEELVRSLRP</sequence>
<name>A0ABW3G2M1_9NOCA</name>
<protein>
    <submittedName>
        <fullName evidence="5">TetR/AcrR family transcriptional regulator</fullName>
    </submittedName>
</protein>
<reference evidence="6" key="1">
    <citation type="journal article" date="2019" name="Int. J. Syst. Evol. Microbiol.">
        <title>The Global Catalogue of Microorganisms (GCM) 10K type strain sequencing project: providing services to taxonomists for standard genome sequencing and annotation.</title>
        <authorList>
            <consortium name="The Broad Institute Genomics Platform"/>
            <consortium name="The Broad Institute Genome Sequencing Center for Infectious Disease"/>
            <person name="Wu L."/>
            <person name="Ma J."/>
        </authorList>
    </citation>
    <scope>NUCLEOTIDE SEQUENCE [LARGE SCALE GENOMIC DNA]</scope>
    <source>
        <strain evidence="6">CCUG 50873</strain>
    </source>
</reference>
<dbReference type="InterPro" id="IPR050109">
    <property type="entry name" value="HTH-type_TetR-like_transc_reg"/>
</dbReference>
<organism evidence="5 6">
    <name type="scientific">Williamsia deligens</name>
    <dbReference type="NCBI Taxonomy" id="321325"/>
    <lineage>
        <taxon>Bacteria</taxon>
        <taxon>Bacillati</taxon>
        <taxon>Actinomycetota</taxon>
        <taxon>Actinomycetes</taxon>
        <taxon>Mycobacteriales</taxon>
        <taxon>Nocardiaceae</taxon>
        <taxon>Williamsia</taxon>
    </lineage>
</organism>
<keyword evidence="6" id="KW-1185">Reference proteome</keyword>
<feature type="region of interest" description="Disordered" evidence="3">
    <location>
        <begin position="1"/>
        <end position="20"/>
    </location>
</feature>
<feature type="compositionally biased region" description="Basic and acidic residues" evidence="3">
    <location>
        <begin position="9"/>
        <end position="19"/>
    </location>
</feature>
<feature type="DNA-binding region" description="H-T-H motif" evidence="2">
    <location>
        <begin position="59"/>
        <end position="78"/>
    </location>
</feature>
<dbReference type="SUPFAM" id="SSF46689">
    <property type="entry name" value="Homeodomain-like"/>
    <property type="match status" value="1"/>
</dbReference>
<dbReference type="EMBL" id="JBHTIL010000001">
    <property type="protein sequence ID" value="MFD0924213.1"/>
    <property type="molecule type" value="Genomic_DNA"/>
</dbReference>
<dbReference type="PANTHER" id="PTHR30055">
    <property type="entry name" value="HTH-TYPE TRANSCRIPTIONAL REGULATOR RUTR"/>
    <property type="match status" value="1"/>
</dbReference>
<dbReference type="PRINTS" id="PR00455">
    <property type="entry name" value="HTHTETR"/>
</dbReference>
<dbReference type="PROSITE" id="PS50977">
    <property type="entry name" value="HTH_TETR_2"/>
    <property type="match status" value="1"/>
</dbReference>
<gene>
    <name evidence="5" type="ORF">ACFQ04_00540</name>
</gene>
<dbReference type="PANTHER" id="PTHR30055:SF209">
    <property type="entry name" value="POSSIBLE TRANSCRIPTIONAL REGULATORY PROTEIN (PROBABLY TETR-FAMILY)"/>
    <property type="match status" value="1"/>
</dbReference>
<evidence type="ECO:0000259" key="4">
    <source>
        <dbReference type="PROSITE" id="PS50977"/>
    </source>
</evidence>
<dbReference type="RefSeq" id="WP_308214107.1">
    <property type="nucleotide sequence ID" value="NZ_BAAAMO010000002.1"/>
</dbReference>
<evidence type="ECO:0000313" key="6">
    <source>
        <dbReference type="Proteomes" id="UP001597068"/>
    </source>
</evidence>
<keyword evidence="1 2" id="KW-0238">DNA-binding</keyword>
<dbReference type="Gene3D" id="1.10.357.10">
    <property type="entry name" value="Tetracycline Repressor, domain 2"/>
    <property type="match status" value="1"/>
</dbReference>
<evidence type="ECO:0000313" key="5">
    <source>
        <dbReference type="EMBL" id="MFD0924213.1"/>
    </source>
</evidence>
<evidence type="ECO:0000256" key="2">
    <source>
        <dbReference type="PROSITE-ProRule" id="PRU00335"/>
    </source>
</evidence>
<accession>A0ABW3G2M1</accession>
<dbReference type="InterPro" id="IPR001647">
    <property type="entry name" value="HTH_TetR"/>
</dbReference>
<evidence type="ECO:0000256" key="3">
    <source>
        <dbReference type="SAM" id="MobiDB-lite"/>
    </source>
</evidence>
<feature type="domain" description="HTH tetR-type" evidence="4">
    <location>
        <begin position="36"/>
        <end position="96"/>
    </location>
</feature>
<comment type="caution">
    <text evidence="5">The sequence shown here is derived from an EMBL/GenBank/DDBJ whole genome shotgun (WGS) entry which is preliminary data.</text>
</comment>